<name>K0YRS1_9ACTO</name>
<sequence>MCAGSLAADLYLRVVVWLYIFLSPGDTERRKQLNSIAERQVTRTEVDILEANVLELISVALVIGRRGKNPWGYW</sequence>
<organism evidence="1 2">
    <name type="scientific">Winkia neuii BV029A5</name>
    <dbReference type="NCBI Taxonomy" id="888439"/>
    <lineage>
        <taxon>Bacteria</taxon>
        <taxon>Bacillati</taxon>
        <taxon>Actinomycetota</taxon>
        <taxon>Actinomycetes</taxon>
        <taxon>Actinomycetales</taxon>
        <taxon>Actinomycetaceae</taxon>
        <taxon>Winkia</taxon>
    </lineage>
</organism>
<reference evidence="1 2" key="1">
    <citation type="submission" date="2012-07" db="EMBL/GenBank/DDBJ databases">
        <title>The Genome Sequence of Actinomyces neuii subsp. anitratus BVS029A5.</title>
        <authorList>
            <consortium name="The Broad Institute Genome Sequencing Platform"/>
            <person name="Earl A."/>
            <person name="Ward D."/>
            <person name="Feldgarden M."/>
            <person name="Gevers D."/>
            <person name="Saerens B."/>
            <person name="Vaneechoutte M."/>
            <person name="Walker B."/>
            <person name="Young S.K."/>
            <person name="Zeng Q."/>
            <person name="Gargeya S."/>
            <person name="Fitzgerald M."/>
            <person name="Haas B."/>
            <person name="Abouelleil A."/>
            <person name="Alvarado L."/>
            <person name="Arachchi H.M."/>
            <person name="Berlin A."/>
            <person name="Chapman S.B."/>
            <person name="Goldberg J."/>
            <person name="Griggs A."/>
            <person name="Gujja S."/>
            <person name="Hansen M."/>
            <person name="Howarth C."/>
            <person name="Imamovic A."/>
            <person name="Larimer J."/>
            <person name="McCowen C."/>
            <person name="Montmayeur A."/>
            <person name="Murphy C."/>
            <person name="Neiman D."/>
            <person name="Pearson M."/>
            <person name="Priest M."/>
            <person name="Roberts A."/>
            <person name="Saif S."/>
            <person name="Shea T."/>
            <person name="Sisk P."/>
            <person name="Sykes S."/>
            <person name="Wortman J."/>
            <person name="Nusbaum C."/>
            <person name="Birren B."/>
        </authorList>
    </citation>
    <scope>NUCLEOTIDE SEQUENCE [LARGE SCALE GENOMIC DNA]</scope>
    <source>
        <strain evidence="1 2">BVS029A5</strain>
    </source>
</reference>
<gene>
    <name evidence="1" type="ORF">HMPREF9240_01566</name>
</gene>
<dbReference type="Proteomes" id="UP000006075">
    <property type="component" value="Unassembled WGS sequence"/>
</dbReference>
<accession>K0YRS1</accession>
<dbReference type="AlphaFoldDB" id="K0YRS1"/>
<dbReference type="EMBL" id="AGWP01000007">
    <property type="protein sequence ID" value="EJZ86093.1"/>
    <property type="molecule type" value="Genomic_DNA"/>
</dbReference>
<keyword evidence="2" id="KW-1185">Reference proteome</keyword>
<evidence type="ECO:0000313" key="1">
    <source>
        <dbReference type="EMBL" id="EJZ86093.1"/>
    </source>
</evidence>
<dbReference type="HOGENOM" id="CLU_2679406_0_0_11"/>
<comment type="caution">
    <text evidence="1">The sequence shown here is derived from an EMBL/GenBank/DDBJ whole genome shotgun (WGS) entry which is preliminary data.</text>
</comment>
<evidence type="ECO:0000313" key="2">
    <source>
        <dbReference type="Proteomes" id="UP000006075"/>
    </source>
</evidence>
<proteinExistence type="predicted"/>
<protein>
    <submittedName>
        <fullName evidence="1">Uncharacterized protein</fullName>
    </submittedName>
</protein>